<proteinExistence type="predicted"/>
<protein>
    <recommendedName>
        <fullName evidence="1">DUF4219 domain-containing protein</fullName>
    </recommendedName>
</protein>
<feature type="domain" description="DUF4219" evidence="1">
    <location>
        <begin position="18"/>
        <end position="41"/>
    </location>
</feature>
<keyword evidence="3" id="KW-1185">Reference proteome</keyword>
<dbReference type="AlphaFoldDB" id="A0AA38CAP0"/>
<feature type="non-terminal residue" evidence="2">
    <location>
        <position position="65"/>
    </location>
</feature>
<gene>
    <name evidence="2" type="ORF">KI387_029753</name>
</gene>
<accession>A0AA38CAP0</accession>
<evidence type="ECO:0000259" key="1">
    <source>
        <dbReference type="Pfam" id="PF13961"/>
    </source>
</evidence>
<name>A0AA38CAP0_TAXCH</name>
<evidence type="ECO:0000313" key="2">
    <source>
        <dbReference type="EMBL" id="KAH9298071.1"/>
    </source>
</evidence>
<reference evidence="2 3" key="1">
    <citation type="journal article" date="2021" name="Nat. Plants">
        <title>The Taxus genome provides insights into paclitaxel biosynthesis.</title>
        <authorList>
            <person name="Xiong X."/>
            <person name="Gou J."/>
            <person name="Liao Q."/>
            <person name="Li Y."/>
            <person name="Zhou Q."/>
            <person name="Bi G."/>
            <person name="Li C."/>
            <person name="Du R."/>
            <person name="Wang X."/>
            <person name="Sun T."/>
            <person name="Guo L."/>
            <person name="Liang H."/>
            <person name="Lu P."/>
            <person name="Wu Y."/>
            <person name="Zhang Z."/>
            <person name="Ro D.K."/>
            <person name="Shang Y."/>
            <person name="Huang S."/>
            <person name="Yan J."/>
        </authorList>
    </citation>
    <scope>NUCLEOTIDE SEQUENCE [LARGE SCALE GENOMIC DNA]</scope>
    <source>
        <strain evidence="2">Ta-2019</strain>
    </source>
</reference>
<dbReference type="InterPro" id="IPR025314">
    <property type="entry name" value="DUF4219"/>
</dbReference>
<dbReference type="Proteomes" id="UP000824469">
    <property type="component" value="Unassembled WGS sequence"/>
</dbReference>
<organism evidence="2 3">
    <name type="scientific">Taxus chinensis</name>
    <name type="common">Chinese yew</name>
    <name type="synonym">Taxus wallichiana var. chinensis</name>
    <dbReference type="NCBI Taxonomy" id="29808"/>
    <lineage>
        <taxon>Eukaryota</taxon>
        <taxon>Viridiplantae</taxon>
        <taxon>Streptophyta</taxon>
        <taxon>Embryophyta</taxon>
        <taxon>Tracheophyta</taxon>
        <taxon>Spermatophyta</taxon>
        <taxon>Pinopsida</taxon>
        <taxon>Pinidae</taxon>
        <taxon>Conifers II</taxon>
        <taxon>Cupressales</taxon>
        <taxon>Taxaceae</taxon>
        <taxon>Taxus</taxon>
    </lineage>
</organism>
<comment type="caution">
    <text evidence="2">The sequence shown here is derived from an EMBL/GenBank/DDBJ whole genome shotgun (WGS) entry which is preliminary data.</text>
</comment>
<feature type="non-terminal residue" evidence="2">
    <location>
        <position position="1"/>
    </location>
</feature>
<dbReference type="Pfam" id="PF13961">
    <property type="entry name" value="DUF4219"/>
    <property type="match status" value="1"/>
</dbReference>
<dbReference type="EMBL" id="JAHRHJ020000010">
    <property type="protein sequence ID" value="KAH9298071.1"/>
    <property type="molecule type" value="Genomic_DNA"/>
</dbReference>
<sequence>IFQMASTSGRIDVERFFRTNFEMWKLKMEDLLVDQDIWDAVDERVHRPTDPVLAAKYDVMDRKAK</sequence>
<evidence type="ECO:0000313" key="3">
    <source>
        <dbReference type="Proteomes" id="UP000824469"/>
    </source>
</evidence>